<evidence type="ECO:0000256" key="3">
    <source>
        <dbReference type="ARBA" id="ARBA00022692"/>
    </source>
</evidence>
<evidence type="ECO:0000256" key="6">
    <source>
        <dbReference type="ARBA" id="ARBA00023136"/>
    </source>
</evidence>
<evidence type="ECO:0000256" key="5">
    <source>
        <dbReference type="ARBA" id="ARBA00022989"/>
    </source>
</evidence>
<feature type="transmembrane region" description="Helical" evidence="7">
    <location>
        <begin position="171"/>
        <end position="189"/>
    </location>
</feature>
<keyword evidence="5 7" id="KW-1133">Transmembrane helix</keyword>
<feature type="transmembrane region" description="Helical" evidence="7">
    <location>
        <begin position="62"/>
        <end position="81"/>
    </location>
</feature>
<dbReference type="Pfam" id="PF01569">
    <property type="entry name" value="PAP2"/>
    <property type="match status" value="1"/>
</dbReference>
<keyword evidence="3 7" id="KW-0812">Transmembrane</keyword>
<feature type="transmembrane region" description="Helical" evidence="7">
    <location>
        <begin position="148"/>
        <end position="165"/>
    </location>
</feature>
<feature type="domain" description="Phosphatidic acid phosphatase type 2/haloperoxidase" evidence="8">
    <location>
        <begin position="61"/>
        <end position="186"/>
    </location>
</feature>
<accession>A0A7J0BMX1</accession>
<dbReference type="SUPFAM" id="SSF48317">
    <property type="entry name" value="Acid phosphatase/Vanadium-dependent haloperoxidase"/>
    <property type="match status" value="1"/>
</dbReference>
<dbReference type="PANTHER" id="PTHR14969:SF62">
    <property type="entry name" value="DECAPRENYLPHOSPHORYL-5-PHOSPHORIBOSE PHOSPHATASE RV3807C-RELATED"/>
    <property type="match status" value="1"/>
</dbReference>
<dbReference type="GO" id="GO:0016787">
    <property type="term" value="F:hydrolase activity"/>
    <property type="evidence" value="ECO:0007669"/>
    <property type="project" value="UniProtKB-KW"/>
</dbReference>
<dbReference type="InterPro" id="IPR036938">
    <property type="entry name" value="PAP2/HPO_sf"/>
</dbReference>
<dbReference type="PANTHER" id="PTHR14969">
    <property type="entry name" value="SPHINGOSINE-1-PHOSPHATE PHOSPHOHYDROLASE"/>
    <property type="match status" value="1"/>
</dbReference>
<keyword evidence="4" id="KW-0378">Hydrolase</keyword>
<dbReference type="GO" id="GO:0005886">
    <property type="term" value="C:plasma membrane"/>
    <property type="evidence" value="ECO:0007669"/>
    <property type="project" value="UniProtKB-SubCell"/>
</dbReference>
<sequence length="204" mass="22791">MLFSTPEWDKSLFFLVNDAWRNQTLDIIMPLVSNSIVMWGLAAICFAIAARRSGCWKPLLTGLVLIALVAGLSDLACYPIKKEFKRLRPLNAMASVHFVEDGEWRQRPADFTPVKTKGQSYVSAHAANSMAAAGMAALLWNRMPLMRLLWLLPFAIGYSRLYLGKHYPSDVMGGWLVGTAVLMVVWLCIPGRVKRFVRGESATD</sequence>
<keyword evidence="6 7" id="KW-0472">Membrane</keyword>
<dbReference type="EMBL" id="BLVO01000016">
    <property type="protein sequence ID" value="GFM34542.1"/>
    <property type="molecule type" value="Genomic_DNA"/>
</dbReference>
<evidence type="ECO:0000256" key="2">
    <source>
        <dbReference type="ARBA" id="ARBA00022475"/>
    </source>
</evidence>
<evidence type="ECO:0000313" key="9">
    <source>
        <dbReference type="EMBL" id="GFM34542.1"/>
    </source>
</evidence>
<comment type="caution">
    <text evidence="9">The sequence shown here is derived from an EMBL/GenBank/DDBJ whole genome shotgun (WGS) entry which is preliminary data.</text>
</comment>
<name>A0A7J0BMX1_9BACT</name>
<gene>
    <name evidence="9" type="ORF">DSM101010T_29070</name>
</gene>
<dbReference type="AlphaFoldDB" id="A0A7J0BMX1"/>
<evidence type="ECO:0000256" key="7">
    <source>
        <dbReference type="SAM" id="Phobius"/>
    </source>
</evidence>
<dbReference type="RefSeq" id="WP_174406226.1">
    <property type="nucleotide sequence ID" value="NZ_BLVO01000016.1"/>
</dbReference>
<feature type="transmembrane region" description="Helical" evidence="7">
    <location>
        <begin position="121"/>
        <end position="141"/>
    </location>
</feature>
<keyword evidence="10" id="KW-1185">Reference proteome</keyword>
<reference evidence="9 10" key="1">
    <citation type="submission" date="2020-05" db="EMBL/GenBank/DDBJ databases">
        <title>Draft genome sequence of Desulfovibrio sp. strain HN2T.</title>
        <authorList>
            <person name="Ueno A."/>
            <person name="Tamazawa S."/>
            <person name="Tamamura S."/>
            <person name="Murakami T."/>
            <person name="Kiyama T."/>
            <person name="Inomata H."/>
            <person name="Amano Y."/>
            <person name="Miyakawa K."/>
            <person name="Tamaki H."/>
            <person name="Naganuma T."/>
            <person name="Kaneko K."/>
        </authorList>
    </citation>
    <scope>NUCLEOTIDE SEQUENCE [LARGE SCALE GENOMIC DNA]</scope>
    <source>
        <strain evidence="9 10">HN2</strain>
    </source>
</reference>
<evidence type="ECO:0000256" key="4">
    <source>
        <dbReference type="ARBA" id="ARBA00022801"/>
    </source>
</evidence>
<comment type="subcellular location">
    <subcellularLocation>
        <location evidence="1">Cell membrane</location>
        <topology evidence="1">Multi-pass membrane protein</topology>
    </subcellularLocation>
</comment>
<protein>
    <submittedName>
        <fullName evidence="9">Phosphatase PAP2 family protein</fullName>
    </submittedName>
</protein>
<dbReference type="Gene3D" id="1.20.144.10">
    <property type="entry name" value="Phosphatidic acid phosphatase type 2/haloperoxidase"/>
    <property type="match status" value="1"/>
</dbReference>
<feature type="transmembrane region" description="Helical" evidence="7">
    <location>
        <begin position="27"/>
        <end position="50"/>
    </location>
</feature>
<proteinExistence type="predicted"/>
<evidence type="ECO:0000259" key="8">
    <source>
        <dbReference type="SMART" id="SM00014"/>
    </source>
</evidence>
<evidence type="ECO:0000313" key="10">
    <source>
        <dbReference type="Proteomes" id="UP000503840"/>
    </source>
</evidence>
<dbReference type="SMART" id="SM00014">
    <property type="entry name" value="acidPPc"/>
    <property type="match status" value="1"/>
</dbReference>
<keyword evidence="2" id="KW-1003">Cell membrane</keyword>
<organism evidence="9 10">
    <name type="scientific">Desulfovibrio subterraneus</name>
    <dbReference type="NCBI Taxonomy" id="2718620"/>
    <lineage>
        <taxon>Bacteria</taxon>
        <taxon>Pseudomonadati</taxon>
        <taxon>Thermodesulfobacteriota</taxon>
        <taxon>Desulfovibrionia</taxon>
        <taxon>Desulfovibrionales</taxon>
        <taxon>Desulfovibrionaceae</taxon>
        <taxon>Desulfovibrio</taxon>
    </lineage>
</organism>
<evidence type="ECO:0000256" key="1">
    <source>
        <dbReference type="ARBA" id="ARBA00004651"/>
    </source>
</evidence>
<dbReference type="InterPro" id="IPR000326">
    <property type="entry name" value="PAP2/HPO"/>
</dbReference>
<dbReference type="Proteomes" id="UP000503840">
    <property type="component" value="Unassembled WGS sequence"/>
</dbReference>